<dbReference type="EMBL" id="JACEFO010001623">
    <property type="protein sequence ID" value="KAF8729657.1"/>
    <property type="molecule type" value="Genomic_DNA"/>
</dbReference>
<gene>
    <name evidence="1" type="ORF">HU200_017609</name>
</gene>
<evidence type="ECO:0000313" key="1">
    <source>
        <dbReference type="EMBL" id="KAF8729657.1"/>
    </source>
</evidence>
<keyword evidence="2" id="KW-1185">Reference proteome</keyword>
<comment type="caution">
    <text evidence="1">The sequence shown here is derived from an EMBL/GenBank/DDBJ whole genome shotgun (WGS) entry which is preliminary data.</text>
</comment>
<proteinExistence type="predicted"/>
<protein>
    <submittedName>
        <fullName evidence="1">Uncharacterized protein</fullName>
    </submittedName>
</protein>
<accession>A0A835KIV7</accession>
<dbReference type="PANTHER" id="PTHR36478">
    <property type="entry name" value="OS04G0614237 PROTEIN-RELATED"/>
    <property type="match status" value="1"/>
</dbReference>
<evidence type="ECO:0000313" key="2">
    <source>
        <dbReference type="Proteomes" id="UP000636709"/>
    </source>
</evidence>
<dbReference type="AlphaFoldDB" id="A0A835KIV7"/>
<dbReference type="OrthoDB" id="679204at2759"/>
<dbReference type="PANTHER" id="PTHR36478:SF18">
    <property type="entry name" value="LISH DOMAIN-CONTAINING PROTEIN"/>
    <property type="match status" value="1"/>
</dbReference>
<reference evidence="1" key="1">
    <citation type="submission" date="2020-07" db="EMBL/GenBank/DDBJ databases">
        <title>Genome sequence and genetic diversity analysis of an under-domesticated orphan crop, white fonio (Digitaria exilis).</title>
        <authorList>
            <person name="Bennetzen J.L."/>
            <person name="Chen S."/>
            <person name="Ma X."/>
            <person name="Wang X."/>
            <person name="Yssel A.E.J."/>
            <person name="Chaluvadi S.R."/>
            <person name="Johnson M."/>
            <person name="Gangashetty P."/>
            <person name="Hamidou F."/>
            <person name="Sanogo M.D."/>
            <person name="Zwaenepoel A."/>
            <person name="Wallace J."/>
            <person name="Van De Peer Y."/>
            <person name="Van Deynze A."/>
        </authorList>
    </citation>
    <scope>NUCLEOTIDE SEQUENCE</scope>
    <source>
        <tissue evidence="1">Leaves</tissue>
    </source>
</reference>
<sequence length="294" mass="33546">MAKTARSFRGDRPALTGIRLRRIVSFLRRHRLYDTAHELERQTGAFFDAAHFRRLLSAQRWADSSSYALGFVNVGNCSHEADTLMVRILVLRVMCDLAAGRIHAIDALFERLYPSLDAQPDGHHLRRILLSMRSDRARASMLYHRIRPMAVKVILNIAAKCPELKAKARLPRCTSDPAYIMSLGLGSNGNFRLEKDSLAYFDVAHLQKVVKDGQWDAAWRYVRSFSPLWEPTEGESTNQQYTDFVHSLEHNSMLHYLACRGEEGGRFARSIVWSSDGARKSPKIAQQFDLYHGL</sequence>
<name>A0A835KIV7_9POAL</name>
<organism evidence="1 2">
    <name type="scientific">Digitaria exilis</name>
    <dbReference type="NCBI Taxonomy" id="1010633"/>
    <lineage>
        <taxon>Eukaryota</taxon>
        <taxon>Viridiplantae</taxon>
        <taxon>Streptophyta</taxon>
        <taxon>Embryophyta</taxon>
        <taxon>Tracheophyta</taxon>
        <taxon>Spermatophyta</taxon>
        <taxon>Magnoliopsida</taxon>
        <taxon>Liliopsida</taxon>
        <taxon>Poales</taxon>
        <taxon>Poaceae</taxon>
        <taxon>PACMAD clade</taxon>
        <taxon>Panicoideae</taxon>
        <taxon>Panicodae</taxon>
        <taxon>Paniceae</taxon>
        <taxon>Anthephorinae</taxon>
        <taxon>Digitaria</taxon>
    </lineage>
</organism>
<dbReference type="Proteomes" id="UP000636709">
    <property type="component" value="Unassembled WGS sequence"/>
</dbReference>